<gene>
    <name evidence="2" type="ORF">D1832_03280</name>
</gene>
<name>A0A417Z8R8_9MICO</name>
<protein>
    <submittedName>
        <fullName evidence="2">Uncharacterized protein</fullName>
    </submittedName>
</protein>
<evidence type="ECO:0000256" key="1">
    <source>
        <dbReference type="SAM" id="MobiDB-lite"/>
    </source>
</evidence>
<feature type="compositionally biased region" description="Basic residues" evidence="1">
    <location>
        <begin position="81"/>
        <end position="96"/>
    </location>
</feature>
<proteinExistence type="predicted"/>
<evidence type="ECO:0000313" key="3">
    <source>
        <dbReference type="Proteomes" id="UP000285376"/>
    </source>
</evidence>
<comment type="caution">
    <text evidence="2">The sequence shown here is derived from an EMBL/GenBank/DDBJ whole genome shotgun (WGS) entry which is preliminary data.</text>
</comment>
<dbReference type="AlphaFoldDB" id="A0A417Z8R8"/>
<dbReference type="EMBL" id="QWLM01000003">
    <property type="protein sequence ID" value="RHW47041.1"/>
    <property type="molecule type" value="Genomic_DNA"/>
</dbReference>
<dbReference type="Proteomes" id="UP000285376">
    <property type="component" value="Unassembled WGS sequence"/>
</dbReference>
<feature type="region of interest" description="Disordered" evidence="1">
    <location>
        <begin position="58"/>
        <end position="96"/>
    </location>
</feature>
<accession>A0A417Z8R8</accession>
<sequence length="96" mass="10790">MACCNAIIGNACVNSDDATDQPTIFLVHASVMNAVYANPLVVRTYVMSATHSMFGADAWKSRSTRSGRRSGTFDPTVVNGRRPRRRRRWGWRRWSG</sequence>
<evidence type="ECO:0000313" key="2">
    <source>
        <dbReference type="EMBL" id="RHW47041.1"/>
    </source>
</evidence>
<reference evidence="2 3" key="1">
    <citation type="submission" date="2018-08" db="EMBL/GenBank/DDBJ databases">
        <title>Whole genome sequence analysis of Dermacoccus abyssi bacteria isolated from Deep Mariana trench Micromonospora spp reveals genes involved in the environmental adaptation and production of secondary metabolites.</title>
        <authorList>
            <person name="Abdel-Mageed W.M."/>
            <person name="Lehri B."/>
            <person name="Nouioui I."/>
            <person name="Goodfellow I."/>
            <person name="Jaspars M."/>
            <person name="Karlyshev A."/>
        </authorList>
    </citation>
    <scope>NUCLEOTIDE SEQUENCE [LARGE SCALE GENOMIC DNA]</scope>
    <source>
        <strain evidence="2 3">MT1.1</strain>
    </source>
</reference>
<organism evidence="2 3">
    <name type="scientific">Dermacoccus abyssi</name>
    <dbReference type="NCBI Taxonomy" id="322596"/>
    <lineage>
        <taxon>Bacteria</taxon>
        <taxon>Bacillati</taxon>
        <taxon>Actinomycetota</taxon>
        <taxon>Actinomycetes</taxon>
        <taxon>Micrococcales</taxon>
        <taxon>Dermacoccaceae</taxon>
        <taxon>Dermacoccus</taxon>
    </lineage>
</organism>